<dbReference type="eggNOG" id="COG2226">
    <property type="taxonomic scope" value="Bacteria"/>
</dbReference>
<proteinExistence type="inferred from homology"/>
<dbReference type="GO" id="GO:0032259">
    <property type="term" value="P:methylation"/>
    <property type="evidence" value="ECO:0007669"/>
    <property type="project" value="UniProtKB-KW"/>
</dbReference>
<feature type="binding site" evidence="4">
    <location>
        <position position="140"/>
    </location>
    <ligand>
        <name>S-adenosyl-L-methionine</name>
        <dbReference type="ChEBI" id="CHEBI:59789"/>
    </ligand>
</feature>
<comment type="pathway">
    <text evidence="4">Quinol/quinone metabolism; menaquinone biosynthesis; menaquinol from 1,4-dihydroxy-2-naphthoate: step 2/2.</text>
</comment>
<dbReference type="EC" id="2.1.1.163" evidence="4"/>
<dbReference type="PROSITE" id="PS01183">
    <property type="entry name" value="UBIE_1"/>
    <property type="match status" value="1"/>
</dbReference>
<dbReference type="PROSITE" id="PS51608">
    <property type="entry name" value="SAM_MT_UBIE"/>
    <property type="match status" value="1"/>
</dbReference>
<dbReference type="GO" id="GO:0043770">
    <property type="term" value="F:demethylmenaquinone methyltransferase activity"/>
    <property type="evidence" value="ECO:0007669"/>
    <property type="project" value="UniProtKB-UniRule"/>
</dbReference>
<evidence type="ECO:0000313" key="7">
    <source>
        <dbReference type="Proteomes" id="UP000002484"/>
    </source>
</evidence>
<dbReference type="CDD" id="cd02440">
    <property type="entry name" value="AdoMet_MTases"/>
    <property type="match status" value="1"/>
</dbReference>
<dbReference type="PROSITE" id="PS01184">
    <property type="entry name" value="UBIE_2"/>
    <property type="match status" value="1"/>
</dbReference>
<evidence type="ECO:0000313" key="6">
    <source>
        <dbReference type="EMBL" id="ADP84260.1"/>
    </source>
</evidence>
<dbReference type="KEGG" id="fri:FraEuI1c_6276"/>
<evidence type="ECO:0000256" key="5">
    <source>
        <dbReference type="SAM" id="MobiDB-lite"/>
    </source>
</evidence>
<dbReference type="NCBIfam" id="NF001241">
    <property type="entry name" value="PRK00216.1-2"/>
    <property type="match status" value="1"/>
</dbReference>
<evidence type="ECO:0000256" key="1">
    <source>
        <dbReference type="ARBA" id="ARBA00022603"/>
    </source>
</evidence>
<dbReference type="InterPro" id="IPR029063">
    <property type="entry name" value="SAM-dependent_MTases_sf"/>
</dbReference>
<dbReference type="SUPFAM" id="SSF53335">
    <property type="entry name" value="S-adenosyl-L-methionine-dependent methyltransferases"/>
    <property type="match status" value="1"/>
</dbReference>
<feature type="binding site" evidence="4">
    <location>
        <begin position="169"/>
        <end position="170"/>
    </location>
    <ligand>
        <name>S-adenosyl-L-methionine</name>
        <dbReference type="ChEBI" id="CHEBI:59789"/>
    </ligand>
</feature>
<name>E3J4J6_PSEI1</name>
<keyword evidence="1 4" id="KW-0489">Methyltransferase</keyword>
<comment type="catalytic activity">
    <reaction evidence="4">
        <text>a 2-demethylmenaquinol + S-adenosyl-L-methionine = a menaquinol + S-adenosyl-L-homocysteine + H(+)</text>
        <dbReference type="Rhea" id="RHEA:42640"/>
        <dbReference type="Rhea" id="RHEA-COMP:9539"/>
        <dbReference type="Rhea" id="RHEA-COMP:9563"/>
        <dbReference type="ChEBI" id="CHEBI:15378"/>
        <dbReference type="ChEBI" id="CHEBI:18151"/>
        <dbReference type="ChEBI" id="CHEBI:55437"/>
        <dbReference type="ChEBI" id="CHEBI:57856"/>
        <dbReference type="ChEBI" id="CHEBI:59789"/>
        <dbReference type="EC" id="2.1.1.163"/>
    </reaction>
</comment>
<sequence>MGKPGLARTPEPDEAPGPDIEPDPVVAPDQAVAPSPDVEPDPVAAAGPVAVAGRAVEAGRGARAGLDKRPDQVAAMFDQVARRYDITNAVLSAGMDRGWRKATARELRLAEGQRVLDLAAGTATSSRAFAAAGTEVLACDFSVGMLRAGQARLARRPPVAGSVRLVAGDGLRLPFPDAAFDRVTISFGLRNVADVPACLAELRRVTRPGGRLVVCEFSQPTWGPMRRVYLEYLMRALPAVARAVSSSADSYVYLAESIRAWPAQPDLADLLSAAGWTNVGWRNLTGGIVALHHGDC</sequence>
<feature type="region of interest" description="Disordered" evidence="5">
    <location>
        <begin position="1"/>
        <end position="44"/>
    </location>
</feature>
<dbReference type="GO" id="GO:0009234">
    <property type="term" value="P:menaquinone biosynthetic process"/>
    <property type="evidence" value="ECO:0007669"/>
    <property type="project" value="UniProtKB-UniRule"/>
</dbReference>
<reference evidence="6 7" key="1">
    <citation type="submission" date="2010-10" db="EMBL/GenBank/DDBJ databases">
        <title>Complete sequence of Frankia sp. EuI1c.</title>
        <authorList>
            <consortium name="US DOE Joint Genome Institute"/>
            <person name="Lucas S."/>
            <person name="Copeland A."/>
            <person name="Lapidus A."/>
            <person name="Cheng J.-F."/>
            <person name="Bruce D."/>
            <person name="Goodwin L."/>
            <person name="Pitluck S."/>
            <person name="Chertkov O."/>
            <person name="Detter J.C."/>
            <person name="Han C."/>
            <person name="Tapia R."/>
            <person name="Land M."/>
            <person name="Hauser L."/>
            <person name="Jeffries C."/>
            <person name="Kyrpides N."/>
            <person name="Ivanova N."/>
            <person name="Mikhailova N."/>
            <person name="Beauchemin N."/>
            <person name="Sen A."/>
            <person name="Sur S.A."/>
            <person name="Gtari M."/>
            <person name="Wall L."/>
            <person name="Tisa L."/>
            <person name="Woyke T."/>
        </authorList>
    </citation>
    <scope>NUCLEOTIDE SEQUENCE [LARGE SCALE GENOMIC DNA]</scope>
    <source>
        <strain evidence="7">DSM 45817 / CECT 9037 / EuI1c</strain>
    </source>
</reference>
<keyword evidence="4" id="KW-0474">Menaquinone biosynthesis</keyword>
<dbReference type="STRING" id="298654.FraEuI1c_6276"/>
<dbReference type="FunCoup" id="E3J4J6">
    <property type="interactions" value="485"/>
</dbReference>
<dbReference type="HOGENOM" id="CLU_037990_0_0_11"/>
<keyword evidence="3 4" id="KW-0949">S-adenosyl-L-methionine</keyword>
<dbReference type="NCBIfam" id="TIGR01934">
    <property type="entry name" value="MenG_MenH_UbiE"/>
    <property type="match status" value="1"/>
</dbReference>
<feature type="compositionally biased region" description="Acidic residues" evidence="5">
    <location>
        <begin position="12"/>
        <end position="22"/>
    </location>
</feature>
<organism evidence="6 7">
    <name type="scientific">Pseudofrankia inefficax (strain DSM 45817 / CECT 9037 / DDB 130130 / EuI1c)</name>
    <name type="common">Frankia inefficax</name>
    <dbReference type="NCBI Taxonomy" id="298654"/>
    <lineage>
        <taxon>Bacteria</taxon>
        <taxon>Bacillati</taxon>
        <taxon>Actinomycetota</taxon>
        <taxon>Actinomycetes</taxon>
        <taxon>Frankiales</taxon>
        <taxon>Frankiaceae</taxon>
        <taxon>Pseudofrankia</taxon>
    </lineage>
</organism>
<dbReference type="Gene3D" id="3.40.50.150">
    <property type="entry name" value="Vaccinia Virus protein VP39"/>
    <property type="match status" value="1"/>
</dbReference>
<accession>E3J4J6</accession>
<dbReference type="Pfam" id="PF01209">
    <property type="entry name" value="Ubie_methyltran"/>
    <property type="match status" value="1"/>
</dbReference>
<feature type="compositionally biased region" description="Low complexity" evidence="5">
    <location>
        <begin position="31"/>
        <end position="44"/>
    </location>
</feature>
<dbReference type="AlphaFoldDB" id="E3J4J6"/>
<keyword evidence="2 4" id="KW-0808">Transferase</keyword>
<comment type="function">
    <text evidence="4">Methyltransferase required for the conversion of demethylmenaquinol (DMKH2) to menaquinol (MKH2).</text>
</comment>
<dbReference type="HAMAP" id="MF_01813">
    <property type="entry name" value="MenG_UbiE_methyltr"/>
    <property type="match status" value="1"/>
</dbReference>
<comment type="similarity">
    <text evidence="4">Belongs to the class I-like SAM-binding methyltransferase superfamily. MenG/UbiE family.</text>
</comment>
<evidence type="ECO:0000256" key="2">
    <source>
        <dbReference type="ARBA" id="ARBA00022679"/>
    </source>
</evidence>
<dbReference type="InParanoid" id="E3J4J6"/>
<dbReference type="InterPro" id="IPR023576">
    <property type="entry name" value="UbiE/COQ5_MeTrFase_CS"/>
</dbReference>
<dbReference type="Proteomes" id="UP000002484">
    <property type="component" value="Chromosome"/>
</dbReference>
<dbReference type="EMBL" id="CP002299">
    <property type="protein sequence ID" value="ADP84260.1"/>
    <property type="molecule type" value="Genomic_DNA"/>
</dbReference>
<protein>
    <recommendedName>
        <fullName evidence="4">Demethylmenaquinone methyltransferase</fullName>
        <ecNumber evidence="4">2.1.1.163</ecNumber>
    </recommendedName>
</protein>
<dbReference type="PANTHER" id="PTHR43591">
    <property type="entry name" value="METHYLTRANSFERASE"/>
    <property type="match status" value="1"/>
</dbReference>
<evidence type="ECO:0000256" key="4">
    <source>
        <dbReference type="HAMAP-Rule" id="MF_01813"/>
    </source>
</evidence>
<dbReference type="UniPathway" id="UPA00079">
    <property type="reaction ID" value="UER00169"/>
</dbReference>
<keyword evidence="6" id="KW-0830">Ubiquinone</keyword>
<feature type="binding site" evidence="4">
    <location>
        <position position="122"/>
    </location>
    <ligand>
        <name>S-adenosyl-L-methionine</name>
        <dbReference type="ChEBI" id="CHEBI:59789"/>
    </ligand>
</feature>
<gene>
    <name evidence="4" type="primary">menG</name>
    <name evidence="6" type="ordered locus">FraEuI1c_6276</name>
</gene>
<keyword evidence="7" id="KW-1185">Reference proteome</keyword>
<evidence type="ECO:0000256" key="3">
    <source>
        <dbReference type="ARBA" id="ARBA00022691"/>
    </source>
</evidence>
<dbReference type="InterPro" id="IPR004033">
    <property type="entry name" value="UbiE/COQ5_MeTrFase"/>
</dbReference>
<dbReference type="PANTHER" id="PTHR43591:SF24">
    <property type="entry name" value="2-METHOXY-6-POLYPRENYL-1,4-BENZOQUINOL METHYLASE, MITOCHONDRIAL"/>
    <property type="match status" value="1"/>
</dbReference>
<feature type="binding site" evidence="4">
    <location>
        <position position="186"/>
    </location>
    <ligand>
        <name>S-adenosyl-L-methionine</name>
        <dbReference type="ChEBI" id="CHEBI:59789"/>
    </ligand>
</feature>